<dbReference type="RefSeq" id="WP_183459210.1">
    <property type="nucleotide sequence ID" value="NZ_JACHWZ010000007.1"/>
</dbReference>
<evidence type="ECO:0000313" key="3">
    <source>
        <dbReference type="Proteomes" id="UP000535937"/>
    </source>
</evidence>
<keyword evidence="1" id="KW-0472">Membrane</keyword>
<comment type="caution">
    <text evidence="2">The sequence shown here is derived from an EMBL/GenBank/DDBJ whole genome shotgun (WGS) entry which is preliminary data.</text>
</comment>
<feature type="transmembrane region" description="Helical" evidence="1">
    <location>
        <begin position="508"/>
        <end position="526"/>
    </location>
</feature>
<dbReference type="AlphaFoldDB" id="A0A7W4Z904"/>
<dbReference type="Proteomes" id="UP000535937">
    <property type="component" value="Unassembled WGS sequence"/>
</dbReference>
<dbReference type="EMBL" id="JACHWZ010000007">
    <property type="protein sequence ID" value="MBB3061122.1"/>
    <property type="molecule type" value="Genomic_DNA"/>
</dbReference>
<proteinExistence type="predicted"/>
<gene>
    <name evidence="2" type="ORF">FHS09_001952</name>
</gene>
<name>A0A7W4Z904_9GAMM</name>
<keyword evidence="1" id="KW-0812">Transmembrane</keyword>
<keyword evidence="1" id="KW-1133">Transmembrane helix</keyword>
<keyword evidence="3" id="KW-1185">Reference proteome</keyword>
<protein>
    <submittedName>
        <fullName evidence="2">Uncharacterized protein</fullName>
    </submittedName>
</protein>
<accession>A0A7W4Z904</accession>
<evidence type="ECO:0000256" key="1">
    <source>
        <dbReference type="SAM" id="Phobius"/>
    </source>
</evidence>
<sequence>MNFWIAAVCFAALGISLLLTARREKGGAHRAGAMLLQIAIWGLVWALVNPPALLPSADTTALQIALPQSRDALRDLPPMRLRVETESDAAGWQVNWPQRLSLGEPLQLRIAHGSGIAGRLFLEDPFGGEVDSTVLSAEGGAAVLNDTPKLAGRWLYQLRIETEADGGTIVRREPLPVQVHAPEAPRILLWLARPGFETAALSRWLRQSGAPARVVTQLAPEIIRRESFNGLDAKTPQLLDPNGPFDLLILDSHLWPQLSPAQRRLLPALAERKSLLWLVSAEAPRGFRDYAHAQGMPLAPADNSEIENPLASSGEMPLLALAGYQPQQTRPGDIELGAQPIYWARNNPGQSLGFVLFDRSYRWITAGFAADYARLWKTLFDHQLAHRGSRPPIKLRTRLPREQQRVTLCSTAFSEATPKLAAVDNQGTGNPPTGVVLPSDGGGACHSWWPKQAGWHRIDGGNGEFDFYVFPRNAWPQWQRAIAHTDTRQMASARLGPAADIEVPRNPLPRYWIALALILLLGFSWLKERRSLR</sequence>
<evidence type="ECO:0000313" key="2">
    <source>
        <dbReference type="EMBL" id="MBB3061122.1"/>
    </source>
</evidence>
<reference evidence="2 3" key="1">
    <citation type="submission" date="2020-08" db="EMBL/GenBank/DDBJ databases">
        <title>Genomic Encyclopedia of Type Strains, Phase III (KMG-III): the genomes of soil and plant-associated and newly described type strains.</title>
        <authorList>
            <person name="Whitman W."/>
        </authorList>
    </citation>
    <scope>NUCLEOTIDE SEQUENCE [LARGE SCALE GENOMIC DNA]</scope>
    <source>
        <strain evidence="2 3">CECT 8799</strain>
    </source>
</reference>
<organism evidence="2 3">
    <name type="scientific">Microbulbifer rhizosphaerae</name>
    <dbReference type="NCBI Taxonomy" id="1562603"/>
    <lineage>
        <taxon>Bacteria</taxon>
        <taxon>Pseudomonadati</taxon>
        <taxon>Pseudomonadota</taxon>
        <taxon>Gammaproteobacteria</taxon>
        <taxon>Cellvibrionales</taxon>
        <taxon>Microbulbiferaceae</taxon>
        <taxon>Microbulbifer</taxon>
    </lineage>
</organism>